<dbReference type="Proteomes" id="UP000800082">
    <property type="component" value="Unassembled WGS sequence"/>
</dbReference>
<protein>
    <submittedName>
        <fullName evidence="1">Uncharacterized protein</fullName>
    </submittedName>
</protein>
<proteinExistence type="predicted"/>
<evidence type="ECO:0000313" key="2">
    <source>
        <dbReference type="Proteomes" id="UP000800082"/>
    </source>
</evidence>
<name>A0A6A5RIK1_9PLEO</name>
<evidence type="ECO:0000313" key="1">
    <source>
        <dbReference type="EMBL" id="KAF1927419.1"/>
    </source>
</evidence>
<dbReference type="RefSeq" id="XP_033447671.1">
    <property type="nucleotide sequence ID" value="XM_033587874.1"/>
</dbReference>
<gene>
    <name evidence="1" type="ORF">M421DRAFT_179322</name>
</gene>
<reference evidence="1" key="1">
    <citation type="journal article" date="2020" name="Stud. Mycol.">
        <title>101 Dothideomycetes genomes: a test case for predicting lifestyles and emergence of pathogens.</title>
        <authorList>
            <person name="Haridas S."/>
            <person name="Albert R."/>
            <person name="Binder M."/>
            <person name="Bloem J."/>
            <person name="Labutti K."/>
            <person name="Salamov A."/>
            <person name="Andreopoulos B."/>
            <person name="Baker S."/>
            <person name="Barry K."/>
            <person name="Bills G."/>
            <person name="Bluhm B."/>
            <person name="Cannon C."/>
            <person name="Castanera R."/>
            <person name="Culley D."/>
            <person name="Daum C."/>
            <person name="Ezra D."/>
            <person name="Gonzalez J."/>
            <person name="Henrissat B."/>
            <person name="Kuo A."/>
            <person name="Liang C."/>
            <person name="Lipzen A."/>
            <person name="Lutzoni F."/>
            <person name="Magnuson J."/>
            <person name="Mondo S."/>
            <person name="Nolan M."/>
            <person name="Ohm R."/>
            <person name="Pangilinan J."/>
            <person name="Park H.-J."/>
            <person name="Ramirez L."/>
            <person name="Alfaro M."/>
            <person name="Sun H."/>
            <person name="Tritt A."/>
            <person name="Yoshinaga Y."/>
            <person name="Zwiers L.-H."/>
            <person name="Turgeon B."/>
            <person name="Goodwin S."/>
            <person name="Spatafora J."/>
            <person name="Crous P."/>
            <person name="Grigoriev I."/>
        </authorList>
    </citation>
    <scope>NUCLEOTIDE SEQUENCE</scope>
    <source>
        <strain evidence="1">CBS 183.55</strain>
    </source>
</reference>
<accession>A0A6A5RIK1</accession>
<organism evidence="1 2">
    <name type="scientific">Didymella exigua CBS 183.55</name>
    <dbReference type="NCBI Taxonomy" id="1150837"/>
    <lineage>
        <taxon>Eukaryota</taxon>
        <taxon>Fungi</taxon>
        <taxon>Dikarya</taxon>
        <taxon>Ascomycota</taxon>
        <taxon>Pezizomycotina</taxon>
        <taxon>Dothideomycetes</taxon>
        <taxon>Pleosporomycetidae</taxon>
        <taxon>Pleosporales</taxon>
        <taxon>Pleosporineae</taxon>
        <taxon>Didymellaceae</taxon>
        <taxon>Didymella</taxon>
    </lineage>
</organism>
<dbReference type="EMBL" id="ML978972">
    <property type="protein sequence ID" value="KAF1927419.1"/>
    <property type="molecule type" value="Genomic_DNA"/>
</dbReference>
<dbReference type="GeneID" id="54345521"/>
<dbReference type="AlphaFoldDB" id="A0A6A5RIK1"/>
<sequence>MTEAYRFCICASYTPEFEQLVSSCVGPMRLCNCVQPSRQVTSRVGPIAYAGWRAGATLSNGITGAQELVHMVVLNYATQFALVSQYRQRAQRSLGRYEVSMQDTEKNAVWLEEGQQYRIRLHDGVDFTKPRLKSARWWANRLPSDRAALAELCRQQGKWPKRARMRHVHILPLPIPCTRRSAEVSPAGTTPSIYL</sequence>
<keyword evidence="2" id="KW-1185">Reference proteome</keyword>